<reference evidence="1 2" key="1">
    <citation type="submission" date="2018-08" db="EMBL/GenBank/DDBJ databases">
        <title>Flavobacterium tibetense sp. nov., isolated from a wetland YonghuCo on Tibetan Plateau.</title>
        <authorList>
            <person name="Phurbu D."/>
            <person name="Lu H."/>
            <person name="Xing P."/>
        </authorList>
    </citation>
    <scope>NUCLEOTIDE SEQUENCE [LARGE SCALE GENOMIC DNA]</scope>
    <source>
        <strain evidence="1 2">DJC</strain>
    </source>
</reference>
<dbReference type="EMBL" id="QWEY01000005">
    <property type="protein sequence ID" value="RGP37259.1"/>
    <property type="molecule type" value="Genomic_DNA"/>
</dbReference>
<keyword evidence="2" id="KW-1185">Reference proteome</keyword>
<evidence type="ECO:0000313" key="2">
    <source>
        <dbReference type="Proteomes" id="UP000284547"/>
    </source>
</evidence>
<name>A0A411Z2H3_9RHOB</name>
<sequence>MRDLEADMIAVDLSGAGAPKQNRWERRSRLQALDLMIQELTGLSDILVGAASHLSDSPDQTIDALVDMPRLQSLSRALRDHDCTAPSSEVVIF</sequence>
<dbReference type="Proteomes" id="UP000284547">
    <property type="component" value="Unassembled WGS sequence"/>
</dbReference>
<proteinExistence type="predicted"/>
<comment type="caution">
    <text evidence="1">The sequence shown here is derived from an EMBL/GenBank/DDBJ whole genome shotgun (WGS) entry which is preliminary data.</text>
</comment>
<organism evidence="1 2">
    <name type="scientific">Pseudotabrizicola alkalilacus</name>
    <dbReference type="NCBI Taxonomy" id="2305252"/>
    <lineage>
        <taxon>Bacteria</taxon>
        <taxon>Pseudomonadati</taxon>
        <taxon>Pseudomonadota</taxon>
        <taxon>Alphaproteobacteria</taxon>
        <taxon>Rhodobacterales</taxon>
        <taxon>Paracoccaceae</taxon>
        <taxon>Pseudotabrizicola</taxon>
    </lineage>
</organism>
<evidence type="ECO:0000313" key="1">
    <source>
        <dbReference type="EMBL" id="RGP37259.1"/>
    </source>
</evidence>
<gene>
    <name evidence="1" type="ORF">D1012_11425</name>
</gene>
<accession>A0A411Z2H3</accession>
<protein>
    <submittedName>
        <fullName evidence="1">Uncharacterized protein</fullName>
    </submittedName>
</protein>
<dbReference type="AlphaFoldDB" id="A0A411Z2H3"/>